<keyword evidence="3" id="KW-1185">Reference proteome</keyword>
<evidence type="ECO:0000313" key="2">
    <source>
        <dbReference type="EMBL" id="KAK4095577.1"/>
    </source>
</evidence>
<proteinExistence type="predicted"/>
<name>A0ABR0CHJ5_PURLI</name>
<gene>
    <name evidence="2" type="ORF">Purlil1_373</name>
</gene>
<comment type="caution">
    <text evidence="2">The sequence shown here is derived from an EMBL/GenBank/DDBJ whole genome shotgun (WGS) entry which is preliminary data.</text>
</comment>
<dbReference type="EMBL" id="JAWRVI010000001">
    <property type="protein sequence ID" value="KAK4095577.1"/>
    <property type="molecule type" value="Genomic_DNA"/>
</dbReference>
<protein>
    <submittedName>
        <fullName evidence="2">Uncharacterized protein</fullName>
    </submittedName>
</protein>
<feature type="region of interest" description="Disordered" evidence="1">
    <location>
        <begin position="95"/>
        <end position="134"/>
    </location>
</feature>
<evidence type="ECO:0000256" key="1">
    <source>
        <dbReference type="SAM" id="MobiDB-lite"/>
    </source>
</evidence>
<evidence type="ECO:0000313" key="3">
    <source>
        <dbReference type="Proteomes" id="UP001287286"/>
    </source>
</evidence>
<organism evidence="2 3">
    <name type="scientific">Purpureocillium lilacinum</name>
    <name type="common">Paecilomyces lilacinus</name>
    <dbReference type="NCBI Taxonomy" id="33203"/>
    <lineage>
        <taxon>Eukaryota</taxon>
        <taxon>Fungi</taxon>
        <taxon>Dikarya</taxon>
        <taxon>Ascomycota</taxon>
        <taxon>Pezizomycotina</taxon>
        <taxon>Sordariomycetes</taxon>
        <taxon>Hypocreomycetidae</taxon>
        <taxon>Hypocreales</taxon>
        <taxon>Ophiocordycipitaceae</taxon>
        <taxon>Purpureocillium</taxon>
    </lineage>
</organism>
<reference evidence="2 3" key="1">
    <citation type="journal article" date="2024" name="Microbiol. Resour. Announc.">
        <title>Genome annotations for the ascomycete fungi Trichoderma harzianum, Trichoderma aggressivum, and Purpureocillium lilacinum.</title>
        <authorList>
            <person name="Beijen E.P.W."/>
            <person name="Ohm R.A."/>
        </authorList>
    </citation>
    <scope>NUCLEOTIDE SEQUENCE [LARGE SCALE GENOMIC DNA]</scope>
    <source>
        <strain evidence="2 3">CBS 150709</strain>
    </source>
</reference>
<sequence length="196" mass="20718">MATHMGTGTMPDKPTGYAGRIVHAGTEPTSTSPLLAAGFGGRLVSHGLTCCIMRQLISQPHDRPKWYTVPSMTPELRSRSALAKARSCMTEKAFAFPGNIGTSPSRRTRSVGGNHGPEQPDRTLRRGSPRQAGSSFLARCSTRVIARIGLIMIAQIDVGTGSENVADVNLDDMGRIGDSADAFSVGHATPAEMAIV</sequence>
<dbReference type="Proteomes" id="UP001287286">
    <property type="component" value="Unassembled WGS sequence"/>
</dbReference>
<accession>A0ABR0CHJ5</accession>